<evidence type="ECO:0000313" key="2">
    <source>
        <dbReference type="Proteomes" id="UP001234585"/>
    </source>
</evidence>
<evidence type="ECO:0000313" key="1">
    <source>
        <dbReference type="EMBL" id="WLS00531.1"/>
    </source>
</evidence>
<dbReference type="AlphaFoldDB" id="A0AA50CPM3"/>
<keyword evidence="1" id="KW-0614">Plasmid</keyword>
<organism evidence="1 2">
    <name type="scientific">Shinella sumterensis</name>
    <dbReference type="NCBI Taxonomy" id="1967501"/>
    <lineage>
        <taxon>Bacteria</taxon>
        <taxon>Pseudomonadati</taxon>
        <taxon>Pseudomonadota</taxon>
        <taxon>Alphaproteobacteria</taxon>
        <taxon>Hyphomicrobiales</taxon>
        <taxon>Rhizobiaceae</taxon>
        <taxon>Shinella</taxon>
    </lineage>
</organism>
<name>A0AA50CPM3_9HYPH</name>
<dbReference type="Proteomes" id="UP001234585">
    <property type="component" value="Plasmid unnamed1"/>
</dbReference>
<protein>
    <submittedName>
        <fullName evidence="1">Uncharacterized protein</fullName>
    </submittedName>
</protein>
<keyword evidence="2" id="KW-1185">Reference proteome</keyword>
<dbReference type="SUPFAM" id="SSF55729">
    <property type="entry name" value="Acyl-CoA N-acyltransferases (Nat)"/>
    <property type="match status" value="1"/>
</dbReference>
<dbReference type="EMBL" id="CP132303">
    <property type="protein sequence ID" value="WLS00531.1"/>
    <property type="molecule type" value="Genomic_DNA"/>
</dbReference>
<gene>
    <name evidence="1" type="ORF">Q9313_20955</name>
</gene>
<dbReference type="RefSeq" id="WP_306040238.1">
    <property type="nucleotide sequence ID" value="NZ_CP132303.1"/>
</dbReference>
<reference evidence="1 2" key="1">
    <citation type="submission" date="2023-08" db="EMBL/GenBank/DDBJ databases">
        <title>Pathogen: clinical or host-associated sample.</title>
        <authorList>
            <person name="Hergert J."/>
            <person name="Casey R."/>
            <person name="Wagner J."/>
            <person name="Young E.L."/>
            <person name="Oakeson K.F."/>
        </authorList>
    </citation>
    <scope>NUCLEOTIDE SEQUENCE [LARGE SCALE GENOMIC DNA]</scope>
    <source>
        <strain evidence="1 2">1760953</strain>
        <plasmid evidence="1 2">unnamed1</plasmid>
    </source>
</reference>
<dbReference type="InterPro" id="IPR016181">
    <property type="entry name" value="Acyl_CoA_acyltransferase"/>
</dbReference>
<accession>A0AA50CPM3</accession>
<geneLocation type="plasmid" evidence="1 2">
    <name>unnamed1</name>
</geneLocation>
<sequence>MSVLGPLPESLACRPIEEADWPGVIDCLRRGFPERSQRHWEGALERMSGCAAVQDLPRYGYLLDCEGRVVGVLLALYFRHPGDAIRCNLSSWAVNEEFRSYAGKLIMTAMRRRDVTFLSITPAPVTLKVTEALRFRRFAEGQQAFVPLLSRATGAIRAVVARPGLAELDRLPEEDRTLLLDHAALGCDSVVCLDGDDAYPFVLKPRRVLRGLIPCSQVIYCRSHADLSRCAHALGRHLARKGLFFAVVDACGPVPGLTGRYFAGVGPKYAKGPNPPWPGDLAFTEFAVFDA</sequence>
<proteinExistence type="predicted"/>